<feature type="compositionally biased region" description="Gly residues" evidence="1">
    <location>
        <begin position="37"/>
        <end position="47"/>
    </location>
</feature>
<keyword evidence="3" id="KW-1185">Reference proteome</keyword>
<gene>
    <name evidence="2" type="ORF">OHU17_05250</name>
</gene>
<accession>A0ABZ1REQ4</accession>
<evidence type="ECO:0000256" key="1">
    <source>
        <dbReference type="SAM" id="MobiDB-lite"/>
    </source>
</evidence>
<name>A0ABZ1REQ4_9ACTN</name>
<sequence length="133" mass="13348">MSLPYRTVALPPVDGTVCDPAPPPPQPWTGVVRGVPAGDGRGPGARVGGREAAAGVETCGLEAEGDAEGLAEAEGEPEPETEAEGEAEALGERNTVGADRATGGFGRVEPATKSTVAMTAVTLAAVQDTHMSR</sequence>
<dbReference type="RefSeq" id="WP_328775349.1">
    <property type="nucleotide sequence ID" value="NZ_CP108057.1"/>
</dbReference>
<evidence type="ECO:0000313" key="2">
    <source>
        <dbReference type="EMBL" id="WUO45277.1"/>
    </source>
</evidence>
<feature type="region of interest" description="Disordered" evidence="1">
    <location>
        <begin position="63"/>
        <end position="109"/>
    </location>
</feature>
<reference evidence="2" key="1">
    <citation type="submission" date="2022-10" db="EMBL/GenBank/DDBJ databases">
        <title>The complete genomes of actinobacterial strains from the NBC collection.</title>
        <authorList>
            <person name="Joergensen T.S."/>
            <person name="Alvarez Arevalo M."/>
            <person name="Sterndorff E.B."/>
            <person name="Faurdal D."/>
            <person name="Vuksanovic O."/>
            <person name="Mourched A.-S."/>
            <person name="Charusanti P."/>
            <person name="Shaw S."/>
            <person name="Blin K."/>
            <person name="Weber T."/>
        </authorList>
    </citation>
    <scope>NUCLEOTIDE SEQUENCE</scope>
    <source>
        <strain evidence="2">NBC_00283</strain>
    </source>
</reference>
<feature type="region of interest" description="Disordered" evidence="1">
    <location>
        <begin position="1"/>
        <end position="49"/>
    </location>
</feature>
<dbReference type="EMBL" id="CP108057">
    <property type="protein sequence ID" value="WUO45277.1"/>
    <property type="molecule type" value="Genomic_DNA"/>
</dbReference>
<protein>
    <submittedName>
        <fullName evidence="2">Uncharacterized protein</fullName>
    </submittedName>
</protein>
<evidence type="ECO:0000313" key="3">
    <source>
        <dbReference type="Proteomes" id="UP001432075"/>
    </source>
</evidence>
<feature type="compositionally biased region" description="Acidic residues" evidence="1">
    <location>
        <begin position="63"/>
        <end position="89"/>
    </location>
</feature>
<proteinExistence type="predicted"/>
<organism evidence="2 3">
    <name type="scientific">Streptomyces goshikiensis</name>
    <dbReference type="NCBI Taxonomy" id="1942"/>
    <lineage>
        <taxon>Bacteria</taxon>
        <taxon>Bacillati</taxon>
        <taxon>Actinomycetota</taxon>
        <taxon>Actinomycetes</taxon>
        <taxon>Kitasatosporales</taxon>
        <taxon>Streptomycetaceae</taxon>
        <taxon>Streptomyces</taxon>
    </lineage>
</organism>
<dbReference type="Proteomes" id="UP001432075">
    <property type="component" value="Chromosome"/>
</dbReference>